<evidence type="ECO:0000313" key="2">
    <source>
        <dbReference type="Proteomes" id="UP000037510"/>
    </source>
</evidence>
<accession>A0A0L7KV43</accession>
<protein>
    <submittedName>
        <fullName evidence="1">Arginase</fullName>
    </submittedName>
</protein>
<gene>
    <name evidence="1" type="ORF">OBRU01_20261</name>
</gene>
<dbReference type="Proteomes" id="UP000037510">
    <property type="component" value="Unassembled WGS sequence"/>
</dbReference>
<name>A0A0L7KV43_OPEBR</name>
<evidence type="ECO:0000313" key="1">
    <source>
        <dbReference type="EMBL" id="KOB67108.1"/>
    </source>
</evidence>
<proteinExistence type="predicted"/>
<dbReference type="AlphaFoldDB" id="A0A0L7KV43"/>
<sequence>MAQSYFWSCLTLSDECPFLSSNDPNLVYYGSNIDYYIILVRKKLQRVQMDQTQLITTQQRAENQLKRSIKCIGVVNALRLGLTGRQPLPGITENPGYSGSARRTTWSECHSETDTHQF</sequence>
<reference evidence="1 2" key="1">
    <citation type="journal article" date="2015" name="Genome Biol. Evol.">
        <title>The genome of winter moth (Operophtera brumata) provides a genomic perspective on sexual dimorphism and phenology.</title>
        <authorList>
            <person name="Derks M.F."/>
            <person name="Smit S."/>
            <person name="Salis L."/>
            <person name="Schijlen E."/>
            <person name="Bossers A."/>
            <person name="Mateman C."/>
            <person name="Pijl A.S."/>
            <person name="de Ridder D."/>
            <person name="Groenen M.A."/>
            <person name="Visser M.E."/>
            <person name="Megens H.J."/>
        </authorList>
    </citation>
    <scope>NUCLEOTIDE SEQUENCE [LARGE SCALE GENOMIC DNA]</scope>
    <source>
        <strain evidence="1">WM2013NL</strain>
        <tissue evidence="1">Head and thorax</tissue>
    </source>
</reference>
<comment type="caution">
    <text evidence="1">The sequence shown here is derived from an EMBL/GenBank/DDBJ whole genome shotgun (WGS) entry which is preliminary data.</text>
</comment>
<keyword evidence="2" id="KW-1185">Reference proteome</keyword>
<dbReference type="EMBL" id="JTDY01005329">
    <property type="protein sequence ID" value="KOB67108.1"/>
    <property type="molecule type" value="Genomic_DNA"/>
</dbReference>
<organism evidence="1 2">
    <name type="scientific">Operophtera brumata</name>
    <name type="common">Winter moth</name>
    <name type="synonym">Phalaena brumata</name>
    <dbReference type="NCBI Taxonomy" id="104452"/>
    <lineage>
        <taxon>Eukaryota</taxon>
        <taxon>Metazoa</taxon>
        <taxon>Ecdysozoa</taxon>
        <taxon>Arthropoda</taxon>
        <taxon>Hexapoda</taxon>
        <taxon>Insecta</taxon>
        <taxon>Pterygota</taxon>
        <taxon>Neoptera</taxon>
        <taxon>Endopterygota</taxon>
        <taxon>Lepidoptera</taxon>
        <taxon>Glossata</taxon>
        <taxon>Ditrysia</taxon>
        <taxon>Geometroidea</taxon>
        <taxon>Geometridae</taxon>
        <taxon>Larentiinae</taxon>
        <taxon>Operophtera</taxon>
    </lineage>
</organism>